<dbReference type="GO" id="GO:0004930">
    <property type="term" value="F:G protein-coupled receptor activity"/>
    <property type="evidence" value="ECO:0007669"/>
    <property type="project" value="InterPro"/>
</dbReference>
<keyword evidence="2 7" id="KW-0812">Transmembrane</keyword>
<evidence type="ECO:0000256" key="6">
    <source>
        <dbReference type="SAM" id="MobiDB-lite"/>
    </source>
</evidence>
<feature type="transmembrane region" description="Helical" evidence="7">
    <location>
        <begin position="464"/>
        <end position="485"/>
    </location>
</feature>
<keyword evidence="3 7" id="KW-1133">Transmembrane helix</keyword>
<feature type="transmembrane region" description="Helical" evidence="7">
    <location>
        <begin position="644"/>
        <end position="665"/>
    </location>
</feature>
<sequence length="785" mass="86452">IIALGSSSLVETTVSFFHAYDVALITTHSPAGESLSAYDNVFTTAPHLFAQIQAVLSVVFRQKKHVRGLLDHDHRVGVISGCDHALKILQIHAKKSFVEINSILKLDPDQDKSKMAEKTLEFIKSQVGFQGILIVLMEAQSVNALAEGMFGQLLKRSETKWVFAILDGESAEGELNVPKIHEIFSGAVVVEPHSPLLPGLNNHIENAIRGNHSIVDPLLPLLEDKNKPCPPDTKTEDVGKLCSLSERQQGRVLSGARATAAVKAISSLAAAFRLVQIEKCPTEVWCPRALEDNVNKAMLEGLMKLSYNPQGSSDTLRYTADGRLVSTYIISRVSSHGLNQVGTYREDTGVVWTHPLPGMRESPSDKTIEGNLIHYVSPEGEDVKTYSEDKEKSRNVPFDYLQIQEYPHDDGIIKEILMTHQDYVSRAWALSVLIISCVGIISSLYIGGYVAVKYCDGTITGPQFLGSLLLLGVICVYGSCVVYILPVSTVICHLRTWLPNMALTLCSSVLLVKGMQLRALISVGLGGEVSQVNLCISLIFMMGVQIAITLVGHLEVIKDTTSTPLIELDANGLRHCKRDTLATAFSQGYIVVLLLFGFIFGMYNRNISRNHNESRWLMIVCGVSTPIVFAWSLMNFFAPACLEPPTTCAACIILATLILVVVFIPKMKVIASRLKDFRHKRLSAAPSLSTIFTQLDFPHHPPLQPPAPFCDPPHKNYASSDITTLRSSYRGDGNVKMYPFDPSTLRTWRDHMEESPCIQRPPAPPPPPPPVRNPIYYGSSNSCYP</sequence>
<dbReference type="Pfam" id="PF00003">
    <property type="entry name" value="7tm_3"/>
    <property type="match status" value="1"/>
</dbReference>
<keyword evidence="4 7" id="KW-0472">Membrane</keyword>
<feature type="transmembrane region" description="Helical" evidence="7">
    <location>
        <begin position="427"/>
        <end position="452"/>
    </location>
</feature>
<feature type="region of interest" description="Disordered" evidence="6">
    <location>
        <begin position="753"/>
        <end position="785"/>
    </location>
</feature>
<organism evidence="9 10">
    <name type="scientific">Armadillidium nasatum</name>
    <dbReference type="NCBI Taxonomy" id="96803"/>
    <lineage>
        <taxon>Eukaryota</taxon>
        <taxon>Metazoa</taxon>
        <taxon>Ecdysozoa</taxon>
        <taxon>Arthropoda</taxon>
        <taxon>Crustacea</taxon>
        <taxon>Multicrustacea</taxon>
        <taxon>Malacostraca</taxon>
        <taxon>Eumalacostraca</taxon>
        <taxon>Peracarida</taxon>
        <taxon>Isopoda</taxon>
        <taxon>Oniscidea</taxon>
        <taxon>Crinocheta</taxon>
        <taxon>Armadillidiidae</taxon>
        <taxon>Armadillidium</taxon>
    </lineage>
</organism>
<name>A0A5N5SQC8_9CRUS</name>
<accession>A0A5N5SQC8</accession>
<dbReference type="EMBL" id="SEYY01021536">
    <property type="protein sequence ID" value="KAB7496293.1"/>
    <property type="molecule type" value="Genomic_DNA"/>
</dbReference>
<evidence type="ECO:0000256" key="1">
    <source>
        <dbReference type="ARBA" id="ARBA00004141"/>
    </source>
</evidence>
<evidence type="ECO:0000256" key="4">
    <source>
        <dbReference type="ARBA" id="ARBA00023136"/>
    </source>
</evidence>
<evidence type="ECO:0000313" key="9">
    <source>
        <dbReference type="EMBL" id="KAB7496293.1"/>
    </source>
</evidence>
<dbReference type="SUPFAM" id="SSF53822">
    <property type="entry name" value="Periplasmic binding protein-like I"/>
    <property type="match status" value="1"/>
</dbReference>
<comment type="subcellular location">
    <subcellularLocation>
        <location evidence="1">Membrane</location>
        <topology evidence="1">Multi-pass membrane protein</topology>
    </subcellularLocation>
</comment>
<dbReference type="AlphaFoldDB" id="A0A5N5SQC8"/>
<dbReference type="InterPro" id="IPR028082">
    <property type="entry name" value="Peripla_BP_I"/>
</dbReference>
<dbReference type="Proteomes" id="UP000326759">
    <property type="component" value="Unassembled WGS sequence"/>
</dbReference>
<evidence type="ECO:0000259" key="8">
    <source>
        <dbReference type="PROSITE" id="PS50259"/>
    </source>
</evidence>
<reference evidence="9 10" key="1">
    <citation type="journal article" date="2019" name="PLoS Biol.">
        <title>Sex chromosomes control vertical transmission of feminizing Wolbachia symbionts in an isopod.</title>
        <authorList>
            <person name="Becking T."/>
            <person name="Chebbi M.A."/>
            <person name="Giraud I."/>
            <person name="Moumen B."/>
            <person name="Laverre T."/>
            <person name="Caubet Y."/>
            <person name="Peccoud J."/>
            <person name="Gilbert C."/>
            <person name="Cordaux R."/>
        </authorList>
    </citation>
    <scope>NUCLEOTIDE SEQUENCE [LARGE SCALE GENOMIC DNA]</scope>
    <source>
        <strain evidence="9">ANa2</strain>
        <tissue evidence="9">Whole body excluding digestive tract and cuticle</tissue>
    </source>
</reference>
<protein>
    <submittedName>
        <fullName evidence="9">Metabotropic glutamate receptor 2</fullName>
    </submittedName>
</protein>
<proteinExistence type="predicted"/>
<feature type="compositionally biased region" description="Pro residues" evidence="6">
    <location>
        <begin position="759"/>
        <end position="772"/>
    </location>
</feature>
<feature type="transmembrane region" description="Helical" evidence="7">
    <location>
        <begin position="584"/>
        <end position="604"/>
    </location>
</feature>
<feature type="transmembrane region" description="Helical" evidence="7">
    <location>
        <begin position="616"/>
        <end position="638"/>
    </location>
</feature>
<dbReference type="OrthoDB" id="9880600at2759"/>
<dbReference type="InterPro" id="IPR050726">
    <property type="entry name" value="mGluR"/>
</dbReference>
<evidence type="ECO:0000313" key="10">
    <source>
        <dbReference type="Proteomes" id="UP000326759"/>
    </source>
</evidence>
<comment type="caution">
    <text evidence="9">The sequence shown here is derived from an EMBL/GenBank/DDBJ whole genome shotgun (WGS) entry which is preliminary data.</text>
</comment>
<feature type="transmembrane region" description="Helical" evidence="7">
    <location>
        <begin position="497"/>
        <end position="520"/>
    </location>
</feature>
<dbReference type="CDD" id="cd13953">
    <property type="entry name" value="7tm_classC_mGluR-like"/>
    <property type="match status" value="1"/>
</dbReference>
<feature type="domain" description="G-protein coupled receptors family 3 profile" evidence="8">
    <location>
        <begin position="465"/>
        <end position="673"/>
    </location>
</feature>
<dbReference type="GO" id="GO:0016020">
    <property type="term" value="C:membrane"/>
    <property type="evidence" value="ECO:0007669"/>
    <property type="project" value="UniProtKB-SubCell"/>
</dbReference>
<dbReference type="PANTHER" id="PTHR24060">
    <property type="entry name" value="METABOTROPIC GLUTAMATE RECEPTOR"/>
    <property type="match status" value="1"/>
</dbReference>
<keyword evidence="10" id="KW-1185">Reference proteome</keyword>
<evidence type="ECO:0000256" key="5">
    <source>
        <dbReference type="ARBA" id="ARBA00023180"/>
    </source>
</evidence>
<evidence type="ECO:0000256" key="7">
    <source>
        <dbReference type="SAM" id="Phobius"/>
    </source>
</evidence>
<dbReference type="PROSITE" id="PS50259">
    <property type="entry name" value="G_PROTEIN_RECEP_F3_4"/>
    <property type="match status" value="1"/>
</dbReference>
<evidence type="ECO:0000256" key="3">
    <source>
        <dbReference type="ARBA" id="ARBA00022989"/>
    </source>
</evidence>
<keyword evidence="5" id="KW-0325">Glycoprotein</keyword>
<feature type="non-terminal residue" evidence="9">
    <location>
        <position position="1"/>
    </location>
</feature>
<gene>
    <name evidence="9" type="primary">Grm2</name>
    <name evidence="9" type="ORF">Anas_07211</name>
</gene>
<evidence type="ECO:0000256" key="2">
    <source>
        <dbReference type="ARBA" id="ARBA00022692"/>
    </source>
</evidence>
<keyword evidence="9" id="KW-0675">Receptor</keyword>
<feature type="transmembrane region" description="Helical" evidence="7">
    <location>
        <begin position="532"/>
        <end position="554"/>
    </location>
</feature>
<dbReference type="InterPro" id="IPR017978">
    <property type="entry name" value="GPCR_3_C"/>
</dbReference>